<feature type="binding site" evidence="2">
    <location>
        <position position="63"/>
    </location>
    <ligand>
        <name>substrate</name>
    </ligand>
</feature>
<comment type="similarity">
    <text evidence="2">Belongs to the UPP synthase family.</text>
</comment>
<keyword evidence="1 2" id="KW-0808">Transferase</keyword>
<dbReference type="AlphaFoldDB" id="A0A7M1LEN8"/>
<dbReference type="NCBIfam" id="TIGR00055">
    <property type="entry name" value="uppS"/>
    <property type="match status" value="1"/>
</dbReference>
<feature type="active site" description="Proton acceptor" evidence="2">
    <location>
        <position position="60"/>
    </location>
</feature>
<sequence length="225" mass="25490">MNDLNHLAIIMDGNGRWAKLKSLARSVGHKNGADTIDKVALTCIDLGIKNLTLYAFSTENWSRPKEEIDFLLNLAKDFIKKKEALFIKNGVKFETKGDISVFDDELKKAISHLKEVTKNGSNLTLALAVNYGSKDEIARAVKKLIKLNLEINEENITQHLDAPQMGNVDLIIRTGGEQRLSNFMLWQGAYAELVFTPTLWPDFNQKELFKIVENYKKIHRKFGGL</sequence>
<dbReference type="OrthoDB" id="4191603at2"/>
<dbReference type="GO" id="GO:0008834">
    <property type="term" value="F:ditrans,polycis-undecaprenyl-diphosphate synthase [(2E,6E)-farnesyl-diphosphate specific] activity"/>
    <property type="evidence" value="ECO:0007669"/>
    <property type="project" value="TreeGrafter"/>
</dbReference>
<dbReference type="PANTHER" id="PTHR10291:SF0">
    <property type="entry name" value="DEHYDRODOLICHYL DIPHOSPHATE SYNTHASE 2"/>
    <property type="match status" value="1"/>
</dbReference>
<comment type="function">
    <text evidence="2">Catalyzes the condensation of isopentenyl diphosphate (IPP) with allylic pyrophosphates generating different type of terpenoids.</text>
</comment>
<evidence type="ECO:0000256" key="1">
    <source>
        <dbReference type="ARBA" id="ARBA00022679"/>
    </source>
</evidence>
<feature type="binding site" evidence="2">
    <location>
        <position position="12"/>
    </location>
    <ligand>
        <name>Mg(2+)</name>
        <dbReference type="ChEBI" id="CHEBI:18420"/>
    </ligand>
</feature>
<keyword evidence="4" id="KW-1185">Reference proteome</keyword>
<feature type="binding site" evidence="2">
    <location>
        <position position="61"/>
    </location>
    <ligand>
        <name>substrate</name>
    </ligand>
</feature>
<organism evidence="3 4">
    <name type="scientific">Campylobacter corcagiensis</name>
    <dbReference type="NCBI Taxonomy" id="1448857"/>
    <lineage>
        <taxon>Bacteria</taxon>
        <taxon>Pseudomonadati</taxon>
        <taxon>Campylobacterota</taxon>
        <taxon>Epsilonproteobacteria</taxon>
        <taxon>Campylobacterales</taxon>
        <taxon>Campylobacteraceae</taxon>
        <taxon>Campylobacter</taxon>
    </lineage>
</organism>
<feature type="binding site" evidence="2">
    <location>
        <begin position="13"/>
        <end position="16"/>
    </location>
    <ligand>
        <name>substrate</name>
    </ligand>
</feature>
<dbReference type="EMBL" id="CP063078">
    <property type="protein sequence ID" value="QOQ87039.1"/>
    <property type="molecule type" value="Genomic_DNA"/>
</dbReference>
<dbReference type="InterPro" id="IPR018520">
    <property type="entry name" value="UPP_synth-like_CS"/>
</dbReference>
<dbReference type="InterPro" id="IPR036424">
    <property type="entry name" value="UPP_synth-like_sf"/>
</dbReference>
<feature type="active site" evidence="2">
    <location>
        <position position="12"/>
    </location>
</feature>
<dbReference type="Pfam" id="PF01255">
    <property type="entry name" value="Prenyltransf"/>
    <property type="match status" value="1"/>
</dbReference>
<feature type="binding site" evidence="2">
    <location>
        <begin position="57"/>
        <end position="59"/>
    </location>
    <ligand>
        <name>substrate</name>
    </ligand>
</feature>
<accession>A0A7M1LEN8</accession>
<comment type="subunit">
    <text evidence="2">Homodimer.</text>
</comment>
<dbReference type="GO" id="GO:0005829">
    <property type="term" value="C:cytosol"/>
    <property type="evidence" value="ECO:0007669"/>
    <property type="project" value="TreeGrafter"/>
</dbReference>
<dbReference type="SUPFAM" id="SSF64005">
    <property type="entry name" value="Undecaprenyl diphosphate synthase"/>
    <property type="match status" value="1"/>
</dbReference>
<evidence type="ECO:0000313" key="4">
    <source>
        <dbReference type="Proteomes" id="UP000594749"/>
    </source>
</evidence>
<feature type="binding site" evidence="2">
    <location>
        <position position="25"/>
    </location>
    <ligand>
        <name>substrate</name>
    </ligand>
</feature>
<dbReference type="PANTHER" id="PTHR10291">
    <property type="entry name" value="DEHYDRODOLICHYL DIPHOSPHATE SYNTHASE FAMILY MEMBER"/>
    <property type="match status" value="1"/>
</dbReference>
<dbReference type="PROSITE" id="PS01066">
    <property type="entry name" value="UPP_SYNTHASE"/>
    <property type="match status" value="1"/>
</dbReference>
<dbReference type="CDD" id="cd00475">
    <property type="entry name" value="Cis_IPPS"/>
    <property type="match status" value="1"/>
</dbReference>
<protein>
    <recommendedName>
        <fullName evidence="2">Isoprenyl transferase</fullName>
        <ecNumber evidence="2">2.5.1.-</ecNumber>
    </recommendedName>
</protein>
<dbReference type="GO" id="GO:0016094">
    <property type="term" value="P:polyprenol biosynthetic process"/>
    <property type="evidence" value="ECO:0007669"/>
    <property type="project" value="TreeGrafter"/>
</dbReference>
<name>A0A7M1LEN8_9BACT</name>
<dbReference type="HAMAP" id="MF_01139">
    <property type="entry name" value="ISPT"/>
    <property type="match status" value="1"/>
</dbReference>
<feature type="binding site" evidence="2">
    <location>
        <position position="192"/>
    </location>
    <ligand>
        <name>Mg(2+)</name>
        <dbReference type="ChEBI" id="CHEBI:18420"/>
    </ligand>
</feature>
<keyword evidence="2" id="KW-0479">Metal-binding</keyword>
<proteinExistence type="inferred from homology"/>
<dbReference type="Gene3D" id="3.40.1180.10">
    <property type="entry name" value="Decaprenyl diphosphate synthase-like"/>
    <property type="match status" value="1"/>
</dbReference>
<dbReference type="InterPro" id="IPR001441">
    <property type="entry name" value="UPP_synth-like"/>
</dbReference>
<dbReference type="RefSeq" id="WP_025803395.1">
    <property type="nucleotide sequence ID" value="NZ_CP053842.1"/>
</dbReference>
<evidence type="ECO:0000256" key="2">
    <source>
        <dbReference type="HAMAP-Rule" id="MF_01139"/>
    </source>
</evidence>
<dbReference type="EC" id="2.5.1.-" evidence="2"/>
<dbReference type="Proteomes" id="UP000594749">
    <property type="component" value="Chromosome"/>
</dbReference>
<comment type="cofactor">
    <cofactor evidence="2">
        <name>Mg(2+)</name>
        <dbReference type="ChEBI" id="CHEBI:18420"/>
    </cofactor>
    <text evidence="2">Binds 2 magnesium ions per subunit.</text>
</comment>
<dbReference type="GO" id="GO:0000287">
    <property type="term" value="F:magnesium ion binding"/>
    <property type="evidence" value="ECO:0007669"/>
    <property type="project" value="UniProtKB-UniRule"/>
</dbReference>
<reference evidence="3 4" key="1">
    <citation type="submission" date="2020-10" db="EMBL/GenBank/DDBJ databases">
        <title>Campylobacter and Helicobacter PacBio genomes.</title>
        <authorList>
            <person name="Lane C."/>
        </authorList>
    </citation>
    <scope>NUCLEOTIDE SEQUENCE [LARGE SCALE GENOMIC DNA]</scope>
    <source>
        <strain evidence="3 4">2016D-0077</strain>
    </source>
</reference>
<keyword evidence="2" id="KW-0460">Magnesium</keyword>
<feature type="binding site" evidence="2">
    <location>
        <position position="173"/>
    </location>
    <ligand>
        <name>substrate</name>
    </ligand>
</feature>
<feature type="binding site" evidence="2">
    <location>
        <begin position="179"/>
        <end position="181"/>
    </location>
    <ligand>
        <name>substrate</name>
    </ligand>
</feature>
<feature type="binding site" evidence="2">
    <location>
        <position position="29"/>
    </location>
    <ligand>
        <name>substrate</name>
    </ligand>
</feature>
<evidence type="ECO:0000313" key="3">
    <source>
        <dbReference type="EMBL" id="QOQ87039.1"/>
    </source>
</evidence>
<feature type="binding site" evidence="2">
    <location>
        <position position="17"/>
    </location>
    <ligand>
        <name>substrate</name>
    </ligand>
</feature>
<gene>
    <name evidence="3" type="primary">uppS</name>
    <name evidence="3" type="ORF">IMC76_07450</name>
</gene>